<evidence type="ECO:0000313" key="8">
    <source>
        <dbReference type="Proteomes" id="UP000181981"/>
    </source>
</evidence>
<dbReference type="AlphaFoldDB" id="X5E3K8"/>
<dbReference type="GO" id="GO:0006508">
    <property type="term" value="P:proteolysis"/>
    <property type="evidence" value="ECO:0007669"/>
    <property type="project" value="InterPro"/>
</dbReference>
<dbReference type="GO" id="GO:0008233">
    <property type="term" value="F:peptidase activity"/>
    <property type="evidence" value="ECO:0007669"/>
    <property type="project" value="InterPro"/>
</dbReference>
<dbReference type="SUPFAM" id="SSF53474">
    <property type="entry name" value="alpha/beta-Hydrolases"/>
    <property type="match status" value="1"/>
</dbReference>
<dbReference type="RefSeq" id="WP_038559620.1">
    <property type="nucleotide sequence ID" value="NZ_FOHT01000024.1"/>
</dbReference>
<dbReference type="OrthoDB" id="9796770at2"/>
<feature type="chain" id="PRO_5010515315" evidence="3">
    <location>
        <begin position="29"/>
        <end position="332"/>
    </location>
</feature>
<dbReference type="PANTHER" id="PTHR43798:SF33">
    <property type="entry name" value="HYDROLASE, PUTATIVE (AFU_ORTHOLOGUE AFUA_2G14860)-RELATED"/>
    <property type="match status" value="1"/>
</dbReference>
<feature type="domain" description="AB hydrolase-1" evidence="4">
    <location>
        <begin position="57"/>
        <end position="305"/>
    </location>
</feature>
<name>X5E3K8_9BACT</name>
<dbReference type="PANTHER" id="PTHR43798">
    <property type="entry name" value="MONOACYLGLYCEROL LIPASE"/>
    <property type="match status" value="1"/>
</dbReference>
<protein>
    <submittedName>
        <fullName evidence="6">Pimeloyl-ACP methyl ester carboxylesterase</fullName>
    </submittedName>
</protein>
<feature type="signal peptide" evidence="3">
    <location>
        <begin position="1"/>
        <end position="28"/>
    </location>
</feature>
<dbReference type="GO" id="GO:0016020">
    <property type="term" value="C:membrane"/>
    <property type="evidence" value="ECO:0007669"/>
    <property type="project" value="TreeGrafter"/>
</dbReference>
<dbReference type="Pfam" id="PF00561">
    <property type="entry name" value="Abhydrolase_1"/>
    <property type="match status" value="1"/>
</dbReference>
<evidence type="ECO:0000259" key="4">
    <source>
        <dbReference type="Pfam" id="PF00561"/>
    </source>
</evidence>
<keyword evidence="7" id="KW-1185">Reference proteome</keyword>
<dbReference type="PRINTS" id="PR00793">
    <property type="entry name" value="PROAMNOPTASE"/>
</dbReference>
<keyword evidence="2" id="KW-0378">Hydrolase</keyword>
<proteinExistence type="inferred from homology"/>
<dbReference type="InterPro" id="IPR029058">
    <property type="entry name" value="AB_hydrolase_fold"/>
</dbReference>
<sequence length="332" mass="37868">MQKQLKPTFKMYILIAILCFVFAELQTAATETDTTQIIEIGGIKQYISISGEAPGKPVLFYLHGGPGTAVSAHKDVVTGELEKYFTVVHWDQRGSGKTLKQNETAPPPTFDQMNKDAEEILHFICKRFTTDKIIVLANSWGTLPALHLAQYYPEKIRALIAVSPVVSNLRSQQTTLELLQHYFNMQENGKAIQQLAAVKVPYSGAEQMLIQYRWESVYNGELMSDDQFDQLLGYFQHWEKMWFPLYSELYKSDLETSSGSIKCPVYFIVGKKDLTTYFKITESYFYKLEAPEKKLFWLEDVGHNIPGFATDKMQKTIISDIVPRLNLSGTNK</sequence>
<evidence type="ECO:0000256" key="2">
    <source>
        <dbReference type="ARBA" id="ARBA00022801"/>
    </source>
</evidence>
<organism evidence="6 8">
    <name type="scientific">Draconibacterium orientale</name>
    <dbReference type="NCBI Taxonomy" id="1168034"/>
    <lineage>
        <taxon>Bacteria</taxon>
        <taxon>Pseudomonadati</taxon>
        <taxon>Bacteroidota</taxon>
        <taxon>Bacteroidia</taxon>
        <taxon>Marinilabiliales</taxon>
        <taxon>Prolixibacteraceae</taxon>
        <taxon>Draconibacterium</taxon>
    </lineage>
</organism>
<evidence type="ECO:0000313" key="6">
    <source>
        <dbReference type="EMBL" id="SET81959.1"/>
    </source>
</evidence>
<dbReference type="EMBL" id="FOHT01000024">
    <property type="protein sequence ID" value="SET81959.1"/>
    <property type="molecule type" value="Genomic_DNA"/>
</dbReference>
<evidence type="ECO:0000256" key="3">
    <source>
        <dbReference type="SAM" id="SignalP"/>
    </source>
</evidence>
<evidence type="ECO:0000256" key="1">
    <source>
        <dbReference type="ARBA" id="ARBA00010088"/>
    </source>
</evidence>
<dbReference type="Gene3D" id="3.40.50.1820">
    <property type="entry name" value="alpha/beta hydrolase"/>
    <property type="match status" value="1"/>
</dbReference>
<dbReference type="HOGENOM" id="CLU_049285_1_1_10"/>
<reference evidence="5 7" key="1">
    <citation type="submission" date="2014-03" db="EMBL/GenBank/DDBJ databases">
        <title>Complete genome sequence of a deeply braunched marine Bacteroidia bacterium Draconibacterium orientale type strain FH5T.</title>
        <authorList>
            <person name="Li X."/>
            <person name="Wang X."/>
            <person name="Xie Z."/>
            <person name="Du Z."/>
            <person name="Chen G."/>
        </authorList>
    </citation>
    <scope>NUCLEOTIDE SEQUENCE [LARGE SCALE GENOMIC DNA]</scope>
    <source>
        <strain evidence="5 7">FH5</strain>
    </source>
</reference>
<accession>X5E3K8</accession>
<dbReference type="Proteomes" id="UP000181981">
    <property type="component" value="Unassembled WGS sequence"/>
</dbReference>
<evidence type="ECO:0000313" key="5">
    <source>
        <dbReference type="EMBL" id="AHW62045.1"/>
    </source>
</evidence>
<dbReference type="Proteomes" id="UP000023772">
    <property type="component" value="Chromosome"/>
</dbReference>
<dbReference type="eggNOG" id="COG0596">
    <property type="taxonomic scope" value="Bacteria"/>
</dbReference>
<dbReference type="InterPro" id="IPR050266">
    <property type="entry name" value="AB_hydrolase_sf"/>
</dbReference>
<keyword evidence="3" id="KW-0732">Signal</keyword>
<comment type="similarity">
    <text evidence="1">Belongs to the peptidase S33 family.</text>
</comment>
<reference evidence="6 8" key="2">
    <citation type="submission" date="2016-10" db="EMBL/GenBank/DDBJ databases">
        <authorList>
            <person name="de Groot N.N."/>
        </authorList>
    </citation>
    <scope>NUCLEOTIDE SEQUENCE [LARGE SCALE GENOMIC DNA]</scope>
    <source>
        <strain evidence="6 8">DSM 25947</strain>
    </source>
</reference>
<dbReference type="InterPro" id="IPR000073">
    <property type="entry name" value="AB_hydrolase_1"/>
</dbReference>
<dbReference type="KEGG" id="dori:FH5T_13940"/>
<gene>
    <name evidence="5" type="ORF">FH5T_13940</name>
    <name evidence="6" type="ORF">SAMN05444285_12462</name>
</gene>
<dbReference type="EMBL" id="CP007451">
    <property type="protein sequence ID" value="AHW62045.1"/>
    <property type="molecule type" value="Genomic_DNA"/>
</dbReference>
<dbReference type="STRING" id="1168034.FH5T_13940"/>
<dbReference type="InterPro" id="IPR002410">
    <property type="entry name" value="Peptidase_S33"/>
</dbReference>
<evidence type="ECO:0000313" key="7">
    <source>
        <dbReference type="Proteomes" id="UP000023772"/>
    </source>
</evidence>